<sequence length="537" mass="57811">MPSTVIPEPEILIPPTPRAKGWRAPLAALASIVHAGEVVHPLVPTGKERPLSFLRRLVQSQLLLLLFFELNIISRIWLTEGYSALILVLGITLIGALYGMALAIGSAILGALAFDYFISAPTFIFTISQVKHFAPPVIFTLAALVSGWLSGRLRDQTQRTMRSNRQLESLFAVSRDLQRASGPEDVYRVMHATLLRQFPETGGRAMGVYRPDHGTMQPLGNSPALPMWLDLARQALAGGRELARGGGISACLLDTGGGCNGVILVSDDPEPLDPAYLLALGRMVALALERIDLADDLAEVLAKARADALRSSLLASVSHDLRTPLTVINTAASTLLSFGGTFDAETSRGLLTDIVEEAERLNHLTTNLLQMTRLQSQDIGLRMADLSVSEVVRRVVAHGGRLAPGRDIRFSLEGADMTVRVDTTLFDLALTNVLHNALRYSQPPSSVDIACRRDGDDCVITITDQGIGIPPAQIERVFDRFYRVQREDGGTRGSGLGLAIAKGFVEASGGAISAQSPVADGHGTRMTIRLPLTAIED</sequence>
<dbReference type="InterPro" id="IPR036890">
    <property type="entry name" value="HATPase_C_sf"/>
</dbReference>
<keyword evidence="4" id="KW-0597">Phosphoprotein</keyword>
<keyword evidence="9" id="KW-0067">ATP-binding</keyword>
<dbReference type="EC" id="2.7.13.3" evidence="3"/>
<feature type="transmembrane region" description="Helical" evidence="13">
    <location>
        <begin position="133"/>
        <end position="151"/>
    </location>
</feature>
<keyword evidence="6 13" id="KW-0812">Transmembrane</keyword>
<dbReference type="Gene3D" id="1.20.120.620">
    <property type="entry name" value="Backbone structure of the membrane domain of e. Coli histidine kinase receptor kdpd"/>
    <property type="match status" value="1"/>
</dbReference>
<evidence type="ECO:0000256" key="2">
    <source>
        <dbReference type="ARBA" id="ARBA00004141"/>
    </source>
</evidence>
<feature type="transmembrane region" description="Helical" evidence="13">
    <location>
        <begin position="84"/>
        <end position="101"/>
    </location>
</feature>
<dbReference type="Pfam" id="PF00512">
    <property type="entry name" value="HisKA"/>
    <property type="match status" value="1"/>
</dbReference>
<dbReference type="SMART" id="SM00387">
    <property type="entry name" value="HATPase_c"/>
    <property type="match status" value="1"/>
</dbReference>
<reference evidence="16" key="1">
    <citation type="submission" date="2020-01" db="EMBL/GenBank/DDBJ databases">
        <title>Sphingomonas sp. strain CSW-10.</title>
        <authorList>
            <person name="Chen W.-M."/>
        </authorList>
    </citation>
    <scope>NUCLEOTIDE SEQUENCE [LARGE SCALE GENOMIC DNA]</scope>
    <source>
        <strain evidence="16">FSY-8</strain>
    </source>
</reference>
<evidence type="ECO:0000256" key="7">
    <source>
        <dbReference type="ARBA" id="ARBA00022741"/>
    </source>
</evidence>
<name>A0ABW9XCD7_9SPHN</name>
<evidence type="ECO:0000256" key="10">
    <source>
        <dbReference type="ARBA" id="ARBA00022989"/>
    </source>
</evidence>
<organism evidence="15 16">
    <name type="scientific">Novosphingobium ovatum</name>
    <dbReference type="NCBI Taxonomy" id="1908523"/>
    <lineage>
        <taxon>Bacteria</taxon>
        <taxon>Pseudomonadati</taxon>
        <taxon>Pseudomonadota</taxon>
        <taxon>Alphaproteobacteria</taxon>
        <taxon>Sphingomonadales</taxon>
        <taxon>Sphingomonadaceae</taxon>
        <taxon>Novosphingobium</taxon>
    </lineage>
</organism>
<evidence type="ECO:0000313" key="16">
    <source>
        <dbReference type="Proteomes" id="UP000753724"/>
    </source>
</evidence>
<protein>
    <recommendedName>
        <fullName evidence="3">histidine kinase</fullName>
        <ecNumber evidence="3">2.7.13.3</ecNumber>
    </recommendedName>
</protein>
<keyword evidence="16" id="KW-1185">Reference proteome</keyword>
<evidence type="ECO:0000256" key="13">
    <source>
        <dbReference type="SAM" id="Phobius"/>
    </source>
</evidence>
<dbReference type="InterPro" id="IPR003594">
    <property type="entry name" value="HATPase_dom"/>
</dbReference>
<evidence type="ECO:0000256" key="4">
    <source>
        <dbReference type="ARBA" id="ARBA00022553"/>
    </source>
</evidence>
<dbReference type="EMBL" id="JAAAPO010000002">
    <property type="protein sequence ID" value="NBC36207.1"/>
    <property type="molecule type" value="Genomic_DNA"/>
</dbReference>
<dbReference type="PROSITE" id="PS50109">
    <property type="entry name" value="HIS_KIN"/>
    <property type="match status" value="1"/>
</dbReference>
<dbReference type="SUPFAM" id="SSF55874">
    <property type="entry name" value="ATPase domain of HSP90 chaperone/DNA topoisomerase II/histidine kinase"/>
    <property type="match status" value="1"/>
</dbReference>
<feature type="transmembrane region" description="Helical" evidence="13">
    <location>
        <begin position="108"/>
        <end position="127"/>
    </location>
</feature>
<evidence type="ECO:0000256" key="6">
    <source>
        <dbReference type="ARBA" id="ARBA00022692"/>
    </source>
</evidence>
<dbReference type="PANTHER" id="PTHR45569">
    <property type="entry name" value="SENSOR PROTEIN KDPD"/>
    <property type="match status" value="1"/>
</dbReference>
<comment type="catalytic activity">
    <reaction evidence="1">
        <text>ATP + protein L-histidine = ADP + protein N-phospho-L-histidine.</text>
        <dbReference type="EC" id="2.7.13.3"/>
    </reaction>
</comment>
<comment type="caution">
    <text evidence="15">The sequence shown here is derived from an EMBL/GenBank/DDBJ whole genome shotgun (WGS) entry which is preliminary data.</text>
</comment>
<dbReference type="InterPro" id="IPR036097">
    <property type="entry name" value="HisK_dim/P_sf"/>
</dbReference>
<evidence type="ECO:0000259" key="14">
    <source>
        <dbReference type="PROSITE" id="PS50109"/>
    </source>
</evidence>
<dbReference type="Pfam" id="PF02518">
    <property type="entry name" value="HATPase_c"/>
    <property type="match status" value="1"/>
</dbReference>
<comment type="subcellular location">
    <subcellularLocation>
        <location evidence="2">Membrane</location>
        <topology evidence="2">Multi-pass membrane protein</topology>
    </subcellularLocation>
</comment>
<evidence type="ECO:0000256" key="9">
    <source>
        <dbReference type="ARBA" id="ARBA00022840"/>
    </source>
</evidence>
<evidence type="ECO:0000256" key="5">
    <source>
        <dbReference type="ARBA" id="ARBA00022679"/>
    </source>
</evidence>
<feature type="domain" description="Histidine kinase" evidence="14">
    <location>
        <begin position="316"/>
        <end position="534"/>
    </location>
</feature>
<dbReference type="SUPFAM" id="SSF47384">
    <property type="entry name" value="Homodimeric domain of signal transducing histidine kinase"/>
    <property type="match status" value="1"/>
</dbReference>
<evidence type="ECO:0000256" key="1">
    <source>
        <dbReference type="ARBA" id="ARBA00000085"/>
    </source>
</evidence>
<dbReference type="InterPro" id="IPR025201">
    <property type="entry name" value="KdpD_TM"/>
</dbReference>
<dbReference type="Gene3D" id="3.30.565.10">
    <property type="entry name" value="Histidine kinase-like ATPase, C-terminal domain"/>
    <property type="match status" value="1"/>
</dbReference>
<evidence type="ECO:0000313" key="15">
    <source>
        <dbReference type="EMBL" id="NBC36207.1"/>
    </source>
</evidence>
<keyword evidence="5" id="KW-0808">Transferase</keyword>
<dbReference type="InterPro" id="IPR005467">
    <property type="entry name" value="His_kinase_dom"/>
</dbReference>
<dbReference type="CDD" id="cd00082">
    <property type="entry name" value="HisKA"/>
    <property type="match status" value="1"/>
</dbReference>
<dbReference type="InterPro" id="IPR004358">
    <property type="entry name" value="Sig_transdc_His_kin-like_C"/>
</dbReference>
<dbReference type="InterPro" id="IPR003661">
    <property type="entry name" value="HisK_dim/P_dom"/>
</dbReference>
<keyword evidence="11" id="KW-0902">Two-component regulatory system</keyword>
<dbReference type="PRINTS" id="PR00344">
    <property type="entry name" value="BCTRLSENSOR"/>
</dbReference>
<proteinExistence type="predicted"/>
<dbReference type="SMART" id="SM00388">
    <property type="entry name" value="HisKA"/>
    <property type="match status" value="1"/>
</dbReference>
<dbReference type="CDD" id="cd00075">
    <property type="entry name" value="HATPase"/>
    <property type="match status" value="1"/>
</dbReference>
<dbReference type="InterPro" id="IPR052023">
    <property type="entry name" value="Histidine_kinase_KdpD"/>
</dbReference>
<evidence type="ECO:0000256" key="3">
    <source>
        <dbReference type="ARBA" id="ARBA00012438"/>
    </source>
</evidence>
<dbReference type="InterPro" id="IPR038318">
    <property type="entry name" value="KdpD_sf"/>
</dbReference>
<dbReference type="Gene3D" id="1.10.287.130">
    <property type="match status" value="1"/>
</dbReference>
<dbReference type="PANTHER" id="PTHR45569:SF1">
    <property type="entry name" value="SENSOR PROTEIN KDPD"/>
    <property type="match status" value="1"/>
</dbReference>
<dbReference type="Pfam" id="PF13493">
    <property type="entry name" value="DUF4118"/>
    <property type="match status" value="1"/>
</dbReference>
<keyword evidence="12 13" id="KW-0472">Membrane</keyword>
<dbReference type="RefSeq" id="WP_161717443.1">
    <property type="nucleotide sequence ID" value="NZ_JAAAPO010000002.1"/>
</dbReference>
<evidence type="ECO:0000256" key="8">
    <source>
        <dbReference type="ARBA" id="ARBA00022777"/>
    </source>
</evidence>
<keyword evidence="10 13" id="KW-1133">Transmembrane helix</keyword>
<keyword evidence="8" id="KW-0418">Kinase</keyword>
<keyword evidence="7" id="KW-0547">Nucleotide-binding</keyword>
<evidence type="ECO:0000256" key="12">
    <source>
        <dbReference type="ARBA" id="ARBA00023136"/>
    </source>
</evidence>
<evidence type="ECO:0000256" key="11">
    <source>
        <dbReference type="ARBA" id="ARBA00023012"/>
    </source>
</evidence>
<accession>A0ABW9XCD7</accession>
<gene>
    <name evidence="15" type="ORF">GTZ99_06500</name>
</gene>
<dbReference type="Proteomes" id="UP000753724">
    <property type="component" value="Unassembled WGS sequence"/>
</dbReference>